<evidence type="ECO:0000313" key="2">
    <source>
        <dbReference type="EMBL" id="OAF66647.1"/>
    </source>
</evidence>
<proteinExistence type="predicted"/>
<name>A0A177AX90_9BILA</name>
<dbReference type="AlphaFoldDB" id="A0A177AX90"/>
<reference evidence="2 3" key="1">
    <citation type="submission" date="2016-04" db="EMBL/GenBank/DDBJ databases">
        <title>The genome of Intoshia linei affirms orthonectids as highly simplified spiralians.</title>
        <authorList>
            <person name="Mikhailov K.V."/>
            <person name="Slusarev G.S."/>
            <person name="Nikitin M.A."/>
            <person name="Logacheva M.D."/>
            <person name="Penin A."/>
            <person name="Aleoshin V."/>
            <person name="Panchin Y.V."/>
        </authorList>
    </citation>
    <scope>NUCLEOTIDE SEQUENCE [LARGE SCALE GENOMIC DNA]</scope>
    <source>
        <strain evidence="2">Intl2013</strain>
        <tissue evidence="2">Whole animal</tissue>
    </source>
</reference>
<gene>
    <name evidence="2" type="ORF">A3Q56_05653</name>
</gene>
<organism evidence="2 3">
    <name type="scientific">Intoshia linei</name>
    <dbReference type="NCBI Taxonomy" id="1819745"/>
    <lineage>
        <taxon>Eukaryota</taxon>
        <taxon>Metazoa</taxon>
        <taxon>Spiralia</taxon>
        <taxon>Lophotrochozoa</taxon>
        <taxon>Mesozoa</taxon>
        <taxon>Orthonectida</taxon>
        <taxon>Rhopaluridae</taxon>
        <taxon>Intoshia</taxon>
    </lineage>
</organism>
<feature type="region of interest" description="Disordered" evidence="1">
    <location>
        <begin position="56"/>
        <end position="81"/>
    </location>
</feature>
<accession>A0A177AX90</accession>
<comment type="caution">
    <text evidence="2">The sequence shown here is derived from an EMBL/GenBank/DDBJ whole genome shotgun (WGS) entry which is preliminary data.</text>
</comment>
<dbReference type="EMBL" id="LWCA01000870">
    <property type="protein sequence ID" value="OAF66647.1"/>
    <property type="molecule type" value="Genomic_DNA"/>
</dbReference>
<evidence type="ECO:0000313" key="3">
    <source>
        <dbReference type="Proteomes" id="UP000078046"/>
    </source>
</evidence>
<protein>
    <submittedName>
        <fullName evidence="2">Uncharacterized protein</fullName>
    </submittedName>
</protein>
<evidence type="ECO:0000256" key="1">
    <source>
        <dbReference type="SAM" id="MobiDB-lite"/>
    </source>
</evidence>
<sequence>MDDSHAMETSVNTVLSENTGAYMMFYRKIQNFKNHKTSNVPKSFLLPRVIEINKPQSQSTLNSATDNRKRKNERISKPTEHKPYFKESYKIKYPQKTKIDKLAFSYTMKAPKNCHNSNESSKLLEYLDCKDYDSLKEKPSSELTKDIFLQKNRKKMKFQFKTKNVFQKHYDKKFNSTN</sequence>
<feature type="compositionally biased region" description="Polar residues" evidence="1">
    <location>
        <begin position="56"/>
        <end position="65"/>
    </location>
</feature>
<keyword evidence="3" id="KW-1185">Reference proteome</keyword>
<dbReference type="Proteomes" id="UP000078046">
    <property type="component" value="Unassembled WGS sequence"/>
</dbReference>